<proteinExistence type="predicted"/>
<protein>
    <recommendedName>
        <fullName evidence="4">DUF3540 domain-containing protein</fullName>
    </recommendedName>
</protein>
<evidence type="ECO:0000256" key="1">
    <source>
        <dbReference type="SAM" id="MobiDB-lite"/>
    </source>
</evidence>
<dbReference type="OrthoDB" id="6119047at2"/>
<dbReference type="RefSeq" id="WP_091905381.1">
    <property type="nucleotide sequence ID" value="NZ_FNLO01000002.1"/>
</dbReference>
<feature type="region of interest" description="Disordered" evidence="1">
    <location>
        <begin position="1"/>
        <end position="20"/>
    </location>
</feature>
<sequence>MDQGQTFRAEPTCPTQPTVSGLHAATVTGRAGKWLFVDSGAQRAQRADSCLLEPETGDLVLVCDALPARASADGVSASMTVPYVLAVLSRAQNTTSTLTLPGGSALSTTDNALTIHAPRIAIDGGESITASAPQIDMYSLKTTVVSQHSHARIGVLDAGIGRLTLTAKSFVSNVGRLIQRIKDSARWIEGTDELRAGSASWRIQGHAHMHTRHTTLRSDEITRVDGSKIELG</sequence>
<dbReference type="InterPro" id="IPR021927">
    <property type="entry name" value="DUF3540"/>
</dbReference>
<keyword evidence="3" id="KW-1185">Reference proteome</keyword>
<organism evidence="2 3">
    <name type="scientific">Chitinasiproducens palmae</name>
    <dbReference type="NCBI Taxonomy" id="1770053"/>
    <lineage>
        <taxon>Bacteria</taxon>
        <taxon>Pseudomonadati</taxon>
        <taxon>Pseudomonadota</taxon>
        <taxon>Betaproteobacteria</taxon>
        <taxon>Burkholderiales</taxon>
        <taxon>Burkholderiaceae</taxon>
        <taxon>Chitinasiproducens</taxon>
    </lineage>
</organism>
<dbReference type="STRING" id="1770053.SAMN05216551_102315"/>
<reference evidence="3" key="1">
    <citation type="submission" date="2016-09" db="EMBL/GenBank/DDBJ databases">
        <authorList>
            <person name="Varghese N."/>
            <person name="Submissions S."/>
        </authorList>
    </citation>
    <scope>NUCLEOTIDE SEQUENCE [LARGE SCALE GENOMIC DNA]</scope>
    <source>
        <strain evidence="3">JS23</strain>
    </source>
</reference>
<dbReference type="Pfam" id="PF12059">
    <property type="entry name" value="DUF3540"/>
    <property type="match status" value="1"/>
</dbReference>
<dbReference type="EMBL" id="FNLO01000002">
    <property type="protein sequence ID" value="SDV47149.1"/>
    <property type="molecule type" value="Genomic_DNA"/>
</dbReference>
<evidence type="ECO:0000313" key="2">
    <source>
        <dbReference type="EMBL" id="SDV47149.1"/>
    </source>
</evidence>
<dbReference type="Proteomes" id="UP000243719">
    <property type="component" value="Unassembled WGS sequence"/>
</dbReference>
<accession>A0A1H2PM68</accession>
<evidence type="ECO:0000313" key="3">
    <source>
        <dbReference type="Proteomes" id="UP000243719"/>
    </source>
</evidence>
<gene>
    <name evidence="2" type="ORF">SAMN05216551_102315</name>
</gene>
<dbReference type="AlphaFoldDB" id="A0A1H2PM68"/>
<evidence type="ECO:0008006" key="4">
    <source>
        <dbReference type="Google" id="ProtNLM"/>
    </source>
</evidence>
<name>A0A1H2PM68_9BURK</name>